<dbReference type="GeneID" id="39749241"/>
<organism evidence="2 3">
    <name type="scientific">Plasmodium gonderi</name>
    <dbReference type="NCBI Taxonomy" id="77519"/>
    <lineage>
        <taxon>Eukaryota</taxon>
        <taxon>Sar</taxon>
        <taxon>Alveolata</taxon>
        <taxon>Apicomplexa</taxon>
        <taxon>Aconoidasida</taxon>
        <taxon>Haemosporida</taxon>
        <taxon>Plasmodiidae</taxon>
        <taxon>Plasmodium</taxon>
        <taxon>Plasmodium (Plasmodium)</taxon>
    </lineage>
</organism>
<proteinExistence type="predicted"/>
<dbReference type="OrthoDB" id="374050at2759"/>
<sequence>MKNMNSFMRELKRVFKKESDNSYQSILKNIKIQSIYTNDKINKKEHYVYFKEYDIKTNDLNYSHISKTKRLFSIERRKYKNAILFATIGSTIGIVSFVFFVSPQWNYYT</sequence>
<evidence type="ECO:0000256" key="1">
    <source>
        <dbReference type="SAM" id="Phobius"/>
    </source>
</evidence>
<reference evidence="3" key="1">
    <citation type="submission" date="2017-04" db="EMBL/GenBank/DDBJ databases">
        <title>Plasmodium gonderi genome.</title>
        <authorList>
            <person name="Arisue N."/>
            <person name="Honma H."/>
            <person name="Kawai S."/>
            <person name="Tougan T."/>
            <person name="Tanabe K."/>
            <person name="Horii T."/>
        </authorList>
    </citation>
    <scope>NUCLEOTIDE SEQUENCE [LARGE SCALE GENOMIC DNA]</scope>
    <source>
        <strain evidence="3">ATCC 30045</strain>
    </source>
</reference>
<keyword evidence="1" id="KW-1133">Transmembrane helix</keyword>
<gene>
    <name evidence="2" type="ORF">PGO_125020</name>
</gene>
<accession>A0A1Y1JR45</accession>
<dbReference type="EMBL" id="BDQF01000013">
    <property type="protein sequence ID" value="GAW82504.1"/>
    <property type="molecule type" value="Genomic_DNA"/>
</dbReference>
<feature type="transmembrane region" description="Helical" evidence="1">
    <location>
        <begin position="82"/>
        <end position="101"/>
    </location>
</feature>
<dbReference type="OMA" id="VYFKEYD"/>
<keyword evidence="1" id="KW-0812">Transmembrane</keyword>
<evidence type="ECO:0000313" key="2">
    <source>
        <dbReference type="EMBL" id="GAW82504.1"/>
    </source>
</evidence>
<keyword evidence="3" id="KW-1185">Reference proteome</keyword>
<keyword evidence="1" id="KW-0472">Membrane</keyword>
<dbReference type="AlphaFoldDB" id="A0A1Y1JR45"/>
<name>A0A1Y1JR45_PLAGO</name>
<evidence type="ECO:0000313" key="3">
    <source>
        <dbReference type="Proteomes" id="UP000195521"/>
    </source>
</evidence>
<comment type="caution">
    <text evidence="2">The sequence shown here is derived from an EMBL/GenBank/DDBJ whole genome shotgun (WGS) entry which is preliminary data.</text>
</comment>
<protein>
    <submittedName>
        <fullName evidence="2">Uncharacterized protein</fullName>
    </submittedName>
</protein>
<dbReference type="RefSeq" id="XP_028545093.1">
    <property type="nucleotide sequence ID" value="XM_028689292.1"/>
</dbReference>
<dbReference type="Proteomes" id="UP000195521">
    <property type="component" value="Unassembled WGS sequence"/>
</dbReference>